<evidence type="ECO:0000313" key="15">
    <source>
        <dbReference type="Proteomes" id="UP000291097"/>
    </source>
</evidence>
<dbReference type="Pfam" id="PF00474">
    <property type="entry name" value="SSF"/>
    <property type="match status" value="1"/>
</dbReference>
<keyword evidence="11" id="KW-0739">Sodium transport</keyword>
<proteinExistence type="inferred from homology"/>
<feature type="transmembrane region" description="Helical" evidence="13">
    <location>
        <begin position="76"/>
        <end position="95"/>
    </location>
</feature>
<dbReference type="GO" id="GO:0005886">
    <property type="term" value="C:plasma membrane"/>
    <property type="evidence" value="ECO:0007669"/>
    <property type="project" value="UniProtKB-SubCell"/>
</dbReference>
<comment type="caution">
    <text evidence="14">The sequence shown here is derived from an EMBL/GenBank/DDBJ whole genome shotgun (WGS) entry which is preliminary data.</text>
</comment>
<feature type="transmembrane region" description="Helical" evidence="13">
    <location>
        <begin position="7"/>
        <end position="27"/>
    </location>
</feature>
<dbReference type="RefSeq" id="WP_130501419.1">
    <property type="nucleotide sequence ID" value="NZ_SHMP01000007.1"/>
</dbReference>
<reference evidence="14 15" key="1">
    <citation type="submission" date="2019-02" db="EMBL/GenBank/DDBJ databases">
        <title>Genomic Encyclopedia of Archaeal and Bacterial Type Strains, Phase II (KMG-II): from individual species to whole genera.</title>
        <authorList>
            <person name="Goeker M."/>
        </authorList>
    </citation>
    <scope>NUCLEOTIDE SEQUENCE [LARGE SCALE GENOMIC DNA]</scope>
    <source>
        <strain evidence="14 15">DSM 18328</strain>
    </source>
</reference>
<feature type="transmembrane region" description="Helical" evidence="13">
    <location>
        <begin position="313"/>
        <end position="332"/>
    </location>
</feature>
<accession>A0A482Y8F5</accession>
<feature type="transmembrane region" description="Helical" evidence="13">
    <location>
        <begin position="47"/>
        <end position="69"/>
    </location>
</feature>
<comment type="similarity">
    <text evidence="2 12">Belongs to the sodium:solute symporter (SSF) (TC 2.A.21) family.</text>
</comment>
<feature type="transmembrane region" description="Helical" evidence="13">
    <location>
        <begin position="268"/>
        <end position="293"/>
    </location>
</feature>
<name>A0A482Y8F5_9EURY</name>
<evidence type="ECO:0000256" key="12">
    <source>
        <dbReference type="RuleBase" id="RU362091"/>
    </source>
</evidence>
<feature type="transmembrane region" description="Helical" evidence="13">
    <location>
        <begin position="226"/>
        <end position="247"/>
    </location>
</feature>
<dbReference type="EMBL" id="SHMP01000007">
    <property type="protein sequence ID" value="RZV06456.1"/>
    <property type="molecule type" value="Genomic_DNA"/>
</dbReference>
<keyword evidence="9" id="KW-0406">Ion transport</keyword>
<dbReference type="GO" id="GO:0046942">
    <property type="term" value="P:carboxylic acid transport"/>
    <property type="evidence" value="ECO:0007669"/>
    <property type="project" value="UniProtKB-ARBA"/>
</dbReference>
<evidence type="ECO:0000256" key="6">
    <source>
        <dbReference type="ARBA" id="ARBA00022847"/>
    </source>
</evidence>
<dbReference type="Proteomes" id="UP000291097">
    <property type="component" value="Unassembled WGS sequence"/>
</dbReference>
<feature type="transmembrane region" description="Helical" evidence="13">
    <location>
        <begin position="449"/>
        <end position="466"/>
    </location>
</feature>
<evidence type="ECO:0000256" key="10">
    <source>
        <dbReference type="ARBA" id="ARBA00023136"/>
    </source>
</evidence>
<dbReference type="InterPro" id="IPR050277">
    <property type="entry name" value="Sodium:Solute_Symporter"/>
</dbReference>
<evidence type="ECO:0000256" key="4">
    <source>
        <dbReference type="ARBA" id="ARBA00022475"/>
    </source>
</evidence>
<protein>
    <submittedName>
        <fullName evidence="14">Sodium/proline symporter</fullName>
    </submittedName>
</protein>
<evidence type="ECO:0000256" key="8">
    <source>
        <dbReference type="ARBA" id="ARBA00023053"/>
    </source>
</evidence>
<dbReference type="PROSITE" id="PS50283">
    <property type="entry name" value="NA_SOLUT_SYMP_3"/>
    <property type="match status" value="1"/>
</dbReference>
<feature type="transmembrane region" description="Helical" evidence="13">
    <location>
        <begin position="366"/>
        <end position="383"/>
    </location>
</feature>
<evidence type="ECO:0000256" key="9">
    <source>
        <dbReference type="ARBA" id="ARBA00023065"/>
    </source>
</evidence>
<evidence type="ECO:0000256" key="1">
    <source>
        <dbReference type="ARBA" id="ARBA00004651"/>
    </source>
</evidence>
<evidence type="ECO:0000256" key="5">
    <source>
        <dbReference type="ARBA" id="ARBA00022692"/>
    </source>
</evidence>
<dbReference type="AlphaFoldDB" id="A0A482Y8F5"/>
<dbReference type="PROSITE" id="PS00456">
    <property type="entry name" value="NA_SOLUT_SYMP_1"/>
    <property type="match status" value="1"/>
</dbReference>
<dbReference type="InterPro" id="IPR038377">
    <property type="entry name" value="Na/Glc_symporter_sf"/>
</dbReference>
<keyword evidence="10 13" id="KW-0472">Membrane</keyword>
<keyword evidence="4" id="KW-1003">Cell membrane</keyword>
<dbReference type="Gene3D" id="1.20.1730.10">
    <property type="entry name" value="Sodium/glucose cotransporter"/>
    <property type="match status" value="1"/>
</dbReference>
<evidence type="ECO:0000256" key="13">
    <source>
        <dbReference type="SAM" id="Phobius"/>
    </source>
</evidence>
<keyword evidence="5 13" id="KW-0812">Transmembrane</keyword>
<dbReference type="PANTHER" id="PTHR48086:SF3">
    <property type="entry name" value="SODIUM_PROLINE SYMPORTER"/>
    <property type="match status" value="1"/>
</dbReference>
<comment type="subcellular location">
    <subcellularLocation>
        <location evidence="1">Cell membrane</location>
        <topology evidence="1">Multi-pass membrane protein</topology>
    </subcellularLocation>
</comment>
<evidence type="ECO:0000256" key="2">
    <source>
        <dbReference type="ARBA" id="ARBA00006434"/>
    </source>
</evidence>
<evidence type="ECO:0000256" key="11">
    <source>
        <dbReference type="ARBA" id="ARBA00023201"/>
    </source>
</evidence>
<evidence type="ECO:0000256" key="3">
    <source>
        <dbReference type="ARBA" id="ARBA00022448"/>
    </source>
</evidence>
<dbReference type="InterPro" id="IPR018212">
    <property type="entry name" value="Na/solute_symporter_CS"/>
</dbReference>
<feature type="transmembrane region" description="Helical" evidence="13">
    <location>
        <begin position="395"/>
        <end position="414"/>
    </location>
</feature>
<feature type="transmembrane region" description="Helical" evidence="13">
    <location>
        <begin position="156"/>
        <end position="179"/>
    </location>
</feature>
<organism evidence="14 15">
    <name type="scientific">Natrinema hispanicum</name>
    <dbReference type="NCBI Taxonomy" id="392421"/>
    <lineage>
        <taxon>Archaea</taxon>
        <taxon>Methanobacteriati</taxon>
        <taxon>Methanobacteriota</taxon>
        <taxon>Stenosarchaea group</taxon>
        <taxon>Halobacteria</taxon>
        <taxon>Halobacteriales</taxon>
        <taxon>Natrialbaceae</taxon>
        <taxon>Natrinema</taxon>
    </lineage>
</organism>
<dbReference type="GO" id="GO:0015293">
    <property type="term" value="F:symporter activity"/>
    <property type="evidence" value="ECO:0007669"/>
    <property type="project" value="UniProtKB-KW"/>
</dbReference>
<dbReference type="OrthoDB" id="9779at2157"/>
<dbReference type="InterPro" id="IPR001734">
    <property type="entry name" value="Na/solute_symporter"/>
</dbReference>
<evidence type="ECO:0000256" key="7">
    <source>
        <dbReference type="ARBA" id="ARBA00022989"/>
    </source>
</evidence>
<feature type="transmembrane region" description="Helical" evidence="13">
    <location>
        <begin position="131"/>
        <end position="150"/>
    </location>
</feature>
<sequence>MAEINPFYLGTFIVYLAIVLAIGIWGYTKTSDVMDFWAFGQEMGPWLATWSFVANFVSAVSVIGFIGAVYGEGYTLMTHTIFGLMLGISALYFVVDRIRNLNLLTLPEIIASVTGYQVARPIAGTVLLGNAWLYLIMQLVGASLLVTTITGVPYRYMVWVIGIVFIAYTVLGGLVSVAWTDLLQGTLMVGAVLFSLAYMAFDLGGFTTINQQLASVDPSYVLPTGGGAYTVIGIVATIVAFFGTIFTEQNYIVRIAATKDVRAAKIHLAAAGFILTVFFSALVVLGGATTVALETNEMAIQTQDAAFPTLITDYVPSGIGVVIILAVMSAILSTTDTRLHSTGITTARDIYSYFRPDSSDEAQLKVSRVATIVFGITATAAAVNPPGTIIELYNFRAVLLTSAFLIPVYMGLYWGGLSGRAILASVVTGALLGVGTEFAGGLFGVPSTFVGVGSALLVLLIGHLLLSGNEPKGRSMAGD</sequence>
<dbReference type="GO" id="GO:0006814">
    <property type="term" value="P:sodium ion transport"/>
    <property type="evidence" value="ECO:0007669"/>
    <property type="project" value="UniProtKB-KW"/>
</dbReference>
<feature type="transmembrane region" description="Helical" evidence="13">
    <location>
        <begin position="421"/>
        <end position="443"/>
    </location>
</feature>
<feature type="transmembrane region" description="Helical" evidence="13">
    <location>
        <begin position="186"/>
        <end position="206"/>
    </location>
</feature>
<evidence type="ECO:0000313" key="14">
    <source>
        <dbReference type="EMBL" id="RZV06456.1"/>
    </source>
</evidence>
<keyword evidence="3" id="KW-0813">Transport</keyword>
<keyword evidence="7 13" id="KW-1133">Transmembrane helix</keyword>
<keyword evidence="8" id="KW-0915">Sodium</keyword>
<dbReference type="PANTHER" id="PTHR48086">
    <property type="entry name" value="SODIUM/PROLINE SYMPORTER-RELATED"/>
    <property type="match status" value="1"/>
</dbReference>
<gene>
    <name evidence="14" type="ORF">BDK88_3455</name>
</gene>
<keyword evidence="6" id="KW-0769">Symport</keyword>